<dbReference type="InterPro" id="IPR021352">
    <property type="entry name" value="DUF2971"/>
</dbReference>
<dbReference type="AlphaFoldDB" id="A0A3A1WL85"/>
<dbReference type="OrthoDB" id="9795560at2"/>
<evidence type="ECO:0000313" key="1">
    <source>
        <dbReference type="EMBL" id="RIY01082.1"/>
    </source>
</evidence>
<organism evidence="1 2">
    <name type="scientific">Aureimonas flava</name>
    <dbReference type="NCBI Taxonomy" id="2320271"/>
    <lineage>
        <taxon>Bacteria</taxon>
        <taxon>Pseudomonadati</taxon>
        <taxon>Pseudomonadota</taxon>
        <taxon>Alphaproteobacteria</taxon>
        <taxon>Hyphomicrobiales</taxon>
        <taxon>Aurantimonadaceae</taxon>
        <taxon>Aureimonas</taxon>
    </lineage>
</organism>
<keyword evidence="2" id="KW-1185">Reference proteome</keyword>
<dbReference type="EMBL" id="QYRN01000005">
    <property type="protein sequence ID" value="RIY01082.1"/>
    <property type="molecule type" value="Genomic_DNA"/>
</dbReference>
<dbReference type="Proteomes" id="UP000265750">
    <property type="component" value="Unassembled WGS sequence"/>
</dbReference>
<comment type="caution">
    <text evidence="1">The sequence shown here is derived from an EMBL/GenBank/DDBJ whole genome shotgun (WGS) entry which is preliminary data.</text>
</comment>
<evidence type="ECO:0000313" key="2">
    <source>
        <dbReference type="Proteomes" id="UP000265750"/>
    </source>
</evidence>
<name>A0A3A1WL85_9HYPH</name>
<proteinExistence type="predicted"/>
<protein>
    <submittedName>
        <fullName evidence="1">DUF2971 domain-containing protein</fullName>
    </submittedName>
</protein>
<reference evidence="2" key="1">
    <citation type="submission" date="2018-09" db="EMBL/GenBank/DDBJ databases">
        <authorList>
            <person name="Tuo L."/>
        </authorList>
    </citation>
    <scope>NUCLEOTIDE SEQUENCE [LARGE SCALE GENOMIC DNA]</scope>
    <source>
        <strain evidence="2">M2BS4Y-1</strain>
    </source>
</reference>
<accession>A0A3A1WL85</accession>
<dbReference type="Pfam" id="PF11185">
    <property type="entry name" value="DUF2971"/>
    <property type="match status" value="1"/>
</dbReference>
<gene>
    <name evidence="1" type="ORF">D3218_10730</name>
</gene>
<sequence>MPQPKRTSAPSPARSSTRWNASIPILLRLGISSTSSTSAWNARRGRATLGPTMNSNSRWNACASFTGIVQTMARRDRVKEWIRHRMSGAITPVQPPQNYVLPSHDTLYHYCTNDTFLKIIEGKCLQLSDLRLSNDTMEGSWVQHVVAEMCASDPVLAPHTDRISAMIEDAVKTFANVGFCLSEDGDSLSQWRGYADDGQGMSIGFSKEKLRDSSNFQANGIAVNMLQRVEYDASTQRSRILPILLKIKEGVEQGAFSVAALFGLLSSAEEREIKKQAQDVAFKKVVNHIFELFPLFYQYKNPAFREELEWRLIYYRIAEKQMSFFAKRDRIVPCKKFSFEGRHEYMITDVVIGPKNISDVSLVQEVMASRGYSAVTVRRSSATYR</sequence>